<accession>A0A5C6ETX8</accession>
<dbReference type="EMBL" id="SJPX01000003">
    <property type="protein sequence ID" value="TWU51537.1"/>
    <property type="molecule type" value="Genomic_DNA"/>
</dbReference>
<evidence type="ECO:0000256" key="1">
    <source>
        <dbReference type="SAM" id="SignalP"/>
    </source>
</evidence>
<keyword evidence="3" id="KW-1185">Reference proteome</keyword>
<protein>
    <submittedName>
        <fullName evidence="2">Uncharacterized protein</fullName>
    </submittedName>
</protein>
<feature type="chain" id="PRO_5022861650" evidence="1">
    <location>
        <begin position="19"/>
        <end position="196"/>
    </location>
</feature>
<organism evidence="2 3">
    <name type="scientific">Rubripirellula reticaptiva</name>
    <dbReference type="NCBI Taxonomy" id="2528013"/>
    <lineage>
        <taxon>Bacteria</taxon>
        <taxon>Pseudomonadati</taxon>
        <taxon>Planctomycetota</taxon>
        <taxon>Planctomycetia</taxon>
        <taxon>Pirellulales</taxon>
        <taxon>Pirellulaceae</taxon>
        <taxon>Rubripirellula</taxon>
    </lineage>
</organism>
<name>A0A5C6ETX8_9BACT</name>
<gene>
    <name evidence="2" type="ORF">Poly59_31290</name>
</gene>
<dbReference type="Proteomes" id="UP000317977">
    <property type="component" value="Unassembled WGS sequence"/>
</dbReference>
<feature type="signal peptide" evidence="1">
    <location>
        <begin position="1"/>
        <end position="18"/>
    </location>
</feature>
<comment type="caution">
    <text evidence="2">The sequence shown here is derived from an EMBL/GenBank/DDBJ whole genome shotgun (WGS) entry which is preliminary data.</text>
</comment>
<dbReference type="AlphaFoldDB" id="A0A5C6ETX8"/>
<proteinExistence type="predicted"/>
<evidence type="ECO:0000313" key="2">
    <source>
        <dbReference type="EMBL" id="TWU51537.1"/>
    </source>
</evidence>
<reference evidence="2 3" key="1">
    <citation type="submission" date="2019-02" db="EMBL/GenBank/DDBJ databases">
        <title>Deep-cultivation of Planctomycetes and their phenomic and genomic characterization uncovers novel biology.</title>
        <authorList>
            <person name="Wiegand S."/>
            <person name="Jogler M."/>
            <person name="Boedeker C."/>
            <person name="Pinto D."/>
            <person name="Vollmers J."/>
            <person name="Rivas-Marin E."/>
            <person name="Kohn T."/>
            <person name="Peeters S.H."/>
            <person name="Heuer A."/>
            <person name="Rast P."/>
            <person name="Oberbeckmann S."/>
            <person name="Bunk B."/>
            <person name="Jeske O."/>
            <person name="Meyerdierks A."/>
            <person name="Storesund J.E."/>
            <person name="Kallscheuer N."/>
            <person name="Luecker S."/>
            <person name="Lage O.M."/>
            <person name="Pohl T."/>
            <person name="Merkel B.J."/>
            <person name="Hornburger P."/>
            <person name="Mueller R.-W."/>
            <person name="Bruemmer F."/>
            <person name="Labrenz M."/>
            <person name="Spormann A.M."/>
            <person name="Op Den Camp H."/>
            <person name="Overmann J."/>
            <person name="Amann R."/>
            <person name="Jetten M.S.M."/>
            <person name="Mascher T."/>
            <person name="Medema M.H."/>
            <person name="Devos D.P."/>
            <person name="Kaster A.-K."/>
            <person name="Ovreas L."/>
            <person name="Rohde M."/>
            <person name="Galperin M.Y."/>
            <person name="Jogler C."/>
        </authorList>
    </citation>
    <scope>NUCLEOTIDE SEQUENCE [LARGE SCALE GENOMIC DNA]</scope>
    <source>
        <strain evidence="2 3">Poly59</strain>
    </source>
</reference>
<evidence type="ECO:0000313" key="3">
    <source>
        <dbReference type="Proteomes" id="UP000317977"/>
    </source>
</evidence>
<sequence precursor="true">MIRILTLTLAVLPLLASAQDTSPRNAYESRIETARHEYRKAISKQIRSAKSVELVLLRFDDVKKPDPFNDDESRFPIAPYGATCGIISTKKLNADECKDLLLALADQIEKRSHTGGAFCHYPIHGIRIYTAAIDDAANSDTIYTGSFCWVCKNFGFAYPDSAEWLDTTSSLHDIFNKLLPIPDEELRRFKTQFKSK</sequence>
<keyword evidence="1" id="KW-0732">Signal</keyword>